<dbReference type="SUPFAM" id="SSF56104">
    <property type="entry name" value="SAICAR synthase-like"/>
    <property type="match status" value="1"/>
</dbReference>
<evidence type="ECO:0000256" key="5">
    <source>
        <dbReference type="SAM" id="MobiDB-lite"/>
    </source>
</evidence>
<evidence type="ECO:0000256" key="3">
    <source>
        <dbReference type="ARBA" id="ARBA00022777"/>
    </source>
</evidence>
<dbReference type="Gene3D" id="3.30.470.160">
    <property type="entry name" value="Inositol polyphosphate kinase"/>
    <property type="match status" value="1"/>
</dbReference>
<evidence type="ECO:0000256" key="1">
    <source>
        <dbReference type="ARBA" id="ARBA00007374"/>
    </source>
</evidence>
<dbReference type="OMA" id="IFFYESA"/>
<feature type="region of interest" description="Disordered" evidence="5">
    <location>
        <begin position="94"/>
        <end position="140"/>
    </location>
</feature>
<dbReference type="HOGENOM" id="CLU_042569_3_0_1"/>
<feature type="compositionally biased region" description="Low complexity" evidence="5">
    <location>
        <begin position="457"/>
        <end position="471"/>
    </location>
</feature>
<dbReference type="Proteomes" id="UP000016923">
    <property type="component" value="Unassembled WGS sequence"/>
</dbReference>
<dbReference type="VEuPathDB" id="FungiDB:F503_03178"/>
<dbReference type="PANTHER" id="PTHR12400">
    <property type="entry name" value="INOSITOL POLYPHOSPHATE KINASE"/>
    <property type="match status" value="1"/>
</dbReference>
<accession>S3C4K5</accession>
<keyword evidence="7" id="KW-1185">Reference proteome</keyword>
<evidence type="ECO:0000256" key="2">
    <source>
        <dbReference type="ARBA" id="ARBA00022679"/>
    </source>
</evidence>
<dbReference type="GO" id="GO:0005634">
    <property type="term" value="C:nucleus"/>
    <property type="evidence" value="ECO:0007669"/>
    <property type="project" value="TreeGrafter"/>
</dbReference>
<dbReference type="InterPro" id="IPR005522">
    <property type="entry name" value="IPK"/>
</dbReference>
<dbReference type="GO" id="GO:0000824">
    <property type="term" value="F:inositol-1,4,5,6-tetrakisphosphate 3-kinase activity"/>
    <property type="evidence" value="ECO:0007669"/>
    <property type="project" value="TreeGrafter"/>
</dbReference>
<organism evidence="6 7">
    <name type="scientific">Ophiostoma piceae (strain UAMH 11346)</name>
    <name type="common">Sap stain fungus</name>
    <dbReference type="NCBI Taxonomy" id="1262450"/>
    <lineage>
        <taxon>Eukaryota</taxon>
        <taxon>Fungi</taxon>
        <taxon>Dikarya</taxon>
        <taxon>Ascomycota</taxon>
        <taxon>Pezizomycotina</taxon>
        <taxon>Sordariomycetes</taxon>
        <taxon>Sordariomycetidae</taxon>
        <taxon>Ophiostomatales</taxon>
        <taxon>Ophiostomataceae</taxon>
        <taxon>Ophiostoma</taxon>
    </lineage>
</organism>
<comment type="similarity">
    <text evidence="1 4">Belongs to the inositol phosphokinase (IPK) family.</text>
</comment>
<dbReference type="STRING" id="1262450.S3C4K5"/>
<dbReference type="EC" id="2.7.-.-" evidence="4"/>
<dbReference type="OrthoDB" id="338650at2759"/>
<dbReference type="AlphaFoldDB" id="S3C4K5"/>
<dbReference type="GO" id="GO:0005737">
    <property type="term" value="C:cytoplasm"/>
    <property type="evidence" value="ECO:0007669"/>
    <property type="project" value="TreeGrafter"/>
</dbReference>
<feature type="region of interest" description="Disordered" evidence="5">
    <location>
        <begin position="364"/>
        <end position="472"/>
    </location>
</feature>
<keyword evidence="2 4" id="KW-0808">Transferase</keyword>
<sequence length="515" mass="55785">MTPQIQHQIPKASDLQAFNHAVAGHAGTLCDATGALFIKPCVQKEIDFYETVSRSHPELAQIMPLFVGTLKLQESSTAEEAVEQIRQTVANAQDKALAQTPPSQTGTESSSKPEAASASASPPAPAPAPKKNTEWIQKGSGSIDTDRAVVLENATHGYRHPNILDVKLGKRLYANGAAEKKIEHMKLISDQTTHKNFGFRIAGMRVWNGAGEDSADTETKAEAEPKNASPSIRSENGYTVYDKDYGRKEVNDDNVVDAFRRFVFNKAAGIDEEHGRAIAAAFKSDLENVRDVLEKERTCMFSSSLLFVFEGDGDALKLAIAEGNRAAAASSSRKSSVEPAVMAAPVLISDLSDLGDAMGIQIQEFQGQESPSKRRRLQSPSPVHDEPDATFDEQSEDSQQSLRASSRRVVLGKASDRSSSRTDSGIVIDDDDEQDNQTDGLDNIVSESFTIEDEANDTASTTETETSSEADLPPVCSLRLIDFAHATFVPEESGPDENNLLGVRKLIEVFGELCK</sequence>
<dbReference type="InterPro" id="IPR038286">
    <property type="entry name" value="IPK_sf"/>
</dbReference>
<dbReference type="eggNOG" id="KOG1620">
    <property type="taxonomic scope" value="Eukaryota"/>
</dbReference>
<protein>
    <recommendedName>
        <fullName evidence="4">Kinase</fullName>
        <ecNumber evidence="4">2.7.-.-</ecNumber>
    </recommendedName>
</protein>
<evidence type="ECO:0000313" key="6">
    <source>
        <dbReference type="EMBL" id="EPE06751.1"/>
    </source>
</evidence>
<dbReference type="GO" id="GO:0008440">
    <property type="term" value="F:inositol-1,4,5-trisphosphate 3-kinase activity"/>
    <property type="evidence" value="ECO:0007669"/>
    <property type="project" value="TreeGrafter"/>
</dbReference>
<name>S3C4K5_OPHP1</name>
<dbReference type="PANTHER" id="PTHR12400:SF103">
    <property type="entry name" value="INOSITOL POLYPHOSPHATE MULTIKINASE"/>
    <property type="match status" value="1"/>
</dbReference>
<evidence type="ECO:0000256" key="4">
    <source>
        <dbReference type="RuleBase" id="RU363090"/>
    </source>
</evidence>
<dbReference type="GO" id="GO:0046854">
    <property type="term" value="P:phosphatidylinositol phosphate biosynthetic process"/>
    <property type="evidence" value="ECO:0007669"/>
    <property type="project" value="TreeGrafter"/>
</dbReference>
<reference evidence="6 7" key="1">
    <citation type="journal article" date="2013" name="BMC Genomics">
        <title>The genome and transcriptome of the pine saprophyte Ophiostoma piceae, and a comparison with the bark beetle-associated pine pathogen Grosmannia clavigera.</title>
        <authorList>
            <person name="Haridas S."/>
            <person name="Wang Y."/>
            <person name="Lim L."/>
            <person name="Massoumi Alamouti S."/>
            <person name="Jackman S."/>
            <person name="Docking R."/>
            <person name="Robertson G."/>
            <person name="Birol I."/>
            <person name="Bohlmann J."/>
            <person name="Breuil C."/>
        </authorList>
    </citation>
    <scope>NUCLEOTIDE SEQUENCE [LARGE SCALE GENOMIC DNA]</scope>
    <source>
        <strain evidence="6 7">UAMH 11346</strain>
    </source>
</reference>
<gene>
    <name evidence="6" type="ORF">F503_03178</name>
</gene>
<evidence type="ECO:0000313" key="7">
    <source>
        <dbReference type="Proteomes" id="UP000016923"/>
    </source>
</evidence>
<dbReference type="GO" id="GO:0032958">
    <property type="term" value="P:inositol phosphate biosynthetic process"/>
    <property type="evidence" value="ECO:0007669"/>
    <property type="project" value="InterPro"/>
</dbReference>
<proteinExistence type="inferred from homology"/>
<keyword evidence="3 4" id="KW-0418">Kinase</keyword>
<feature type="compositionally biased region" description="Low complexity" evidence="5">
    <location>
        <begin position="108"/>
        <end position="121"/>
    </location>
</feature>
<dbReference type="Pfam" id="PF03770">
    <property type="entry name" value="IPK"/>
    <property type="match status" value="1"/>
</dbReference>
<dbReference type="EMBL" id="KE148152">
    <property type="protein sequence ID" value="EPE06751.1"/>
    <property type="molecule type" value="Genomic_DNA"/>
</dbReference>
<feature type="region of interest" description="Disordered" evidence="5">
    <location>
        <begin position="210"/>
        <end position="235"/>
    </location>
</feature>